<dbReference type="GO" id="GO:0005886">
    <property type="term" value="C:plasma membrane"/>
    <property type="evidence" value="ECO:0007669"/>
    <property type="project" value="UniProtKB-SubCell"/>
</dbReference>
<feature type="transmembrane region" description="Helical" evidence="6">
    <location>
        <begin position="193"/>
        <end position="219"/>
    </location>
</feature>
<dbReference type="OrthoDB" id="3233284at2"/>
<organism evidence="8 9">
    <name type="scientific">Actinomadura rayongensis</name>
    <dbReference type="NCBI Taxonomy" id="1429076"/>
    <lineage>
        <taxon>Bacteria</taxon>
        <taxon>Bacillati</taxon>
        <taxon>Actinomycetota</taxon>
        <taxon>Actinomycetes</taxon>
        <taxon>Streptosporangiales</taxon>
        <taxon>Thermomonosporaceae</taxon>
        <taxon>Actinomadura</taxon>
    </lineage>
</organism>
<proteinExistence type="inferred from homology"/>
<dbReference type="Gene3D" id="1.10.3720.10">
    <property type="entry name" value="MetI-like"/>
    <property type="match status" value="1"/>
</dbReference>
<feature type="transmembrane region" description="Helical" evidence="6">
    <location>
        <begin position="94"/>
        <end position="114"/>
    </location>
</feature>
<comment type="caution">
    <text evidence="8">The sequence shown here is derived from an EMBL/GenBank/DDBJ whole genome shotgun (WGS) entry which is preliminary data.</text>
</comment>
<protein>
    <submittedName>
        <fullName evidence="8">ABC transporter permease subunit</fullName>
    </submittedName>
</protein>
<accession>A0A6I4W9F8</accession>
<gene>
    <name evidence="8" type="ORF">GQ466_04930</name>
</gene>
<sequence length="235" mass="25340">MTAFGTGGEPLLRWSYVRDNYDGVIWEALKEHLVLSFTPVLLGLAIALPLGLACARWRRLYPPVLAATSVLYAIPAIGLFVVFVAFTGLTYTTVVVPLALYTLSVLVPSVVDGLRSVPEHVRQSAVAMGFGPLRRLVQVELPIALPVLMGGLRVATVANISLVSVGALIGIGGLGQLMVTGMKWPGGAYPTPIVVAIVLIVVLALLADLLLLLLQRFLMPWERVRRSRRPAEVTR</sequence>
<keyword evidence="9" id="KW-1185">Reference proteome</keyword>
<evidence type="ECO:0000313" key="9">
    <source>
        <dbReference type="Proteomes" id="UP000431901"/>
    </source>
</evidence>
<keyword evidence="2 6" id="KW-0813">Transport</keyword>
<dbReference type="PROSITE" id="PS50928">
    <property type="entry name" value="ABC_TM1"/>
    <property type="match status" value="1"/>
</dbReference>
<evidence type="ECO:0000256" key="6">
    <source>
        <dbReference type="RuleBase" id="RU363032"/>
    </source>
</evidence>
<comment type="similarity">
    <text evidence="6">Belongs to the binding-protein-dependent transport system permease family.</text>
</comment>
<feature type="transmembrane region" description="Helical" evidence="6">
    <location>
        <begin position="64"/>
        <end position="88"/>
    </location>
</feature>
<dbReference type="CDD" id="cd06261">
    <property type="entry name" value="TM_PBP2"/>
    <property type="match status" value="1"/>
</dbReference>
<evidence type="ECO:0000256" key="4">
    <source>
        <dbReference type="ARBA" id="ARBA00022989"/>
    </source>
</evidence>
<name>A0A6I4W9F8_9ACTN</name>
<dbReference type="PANTHER" id="PTHR30177">
    <property type="entry name" value="GLYCINE BETAINE/L-PROLINE TRANSPORT SYSTEM PERMEASE PROTEIN PROW"/>
    <property type="match status" value="1"/>
</dbReference>
<keyword evidence="4 6" id="KW-1133">Transmembrane helix</keyword>
<evidence type="ECO:0000313" key="8">
    <source>
        <dbReference type="EMBL" id="MXQ63372.1"/>
    </source>
</evidence>
<dbReference type="GO" id="GO:0055085">
    <property type="term" value="P:transmembrane transport"/>
    <property type="evidence" value="ECO:0007669"/>
    <property type="project" value="InterPro"/>
</dbReference>
<dbReference type="InterPro" id="IPR000515">
    <property type="entry name" value="MetI-like"/>
</dbReference>
<evidence type="ECO:0000256" key="1">
    <source>
        <dbReference type="ARBA" id="ARBA00004141"/>
    </source>
</evidence>
<feature type="transmembrane region" description="Helical" evidence="6">
    <location>
        <begin position="143"/>
        <end position="173"/>
    </location>
</feature>
<dbReference type="InterPro" id="IPR035906">
    <property type="entry name" value="MetI-like_sf"/>
</dbReference>
<dbReference type="RefSeq" id="WP_161101542.1">
    <property type="nucleotide sequence ID" value="NZ_JBHLYI010000002.1"/>
</dbReference>
<dbReference type="AlphaFoldDB" id="A0A6I4W9F8"/>
<dbReference type="Proteomes" id="UP000431901">
    <property type="component" value="Unassembled WGS sequence"/>
</dbReference>
<evidence type="ECO:0000259" key="7">
    <source>
        <dbReference type="PROSITE" id="PS50928"/>
    </source>
</evidence>
<dbReference type="SUPFAM" id="SSF161098">
    <property type="entry name" value="MetI-like"/>
    <property type="match status" value="1"/>
</dbReference>
<feature type="transmembrane region" description="Helical" evidence="6">
    <location>
        <begin position="33"/>
        <end position="52"/>
    </location>
</feature>
<dbReference type="InterPro" id="IPR051204">
    <property type="entry name" value="ABC_transp_perm/SBD"/>
</dbReference>
<keyword evidence="5 6" id="KW-0472">Membrane</keyword>
<dbReference type="PANTHER" id="PTHR30177:SF4">
    <property type="entry name" value="OSMOPROTECTANT IMPORT PERMEASE PROTEIN OSMW"/>
    <property type="match status" value="1"/>
</dbReference>
<dbReference type="GO" id="GO:0031460">
    <property type="term" value="P:glycine betaine transport"/>
    <property type="evidence" value="ECO:0007669"/>
    <property type="project" value="TreeGrafter"/>
</dbReference>
<evidence type="ECO:0000256" key="2">
    <source>
        <dbReference type="ARBA" id="ARBA00022448"/>
    </source>
</evidence>
<reference evidence="8 9" key="1">
    <citation type="submission" date="2019-12" db="EMBL/GenBank/DDBJ databases">
        <title>Nocardia macrotermitis sp. nov. and Nocardia aurantia sp. nov., isolated from the gut of the fungus growing-termite Macrotermes natalensis.</title>
        <authorList>
            <person name="Christine B."/>
            <person name="Rene B."/>
        </authorList>
    </citation>
    <scope>NUCLEOTIDE SEQUENCE [LARGE SCALE GENOMIC DNA]</scope>
    <source>
        <strain evidence="8 9">DSM 102126</strain>
    </source>
</reference>
<dbReference type="Pfam" id="PF00528">
    <property type="entry name" value="BPD_transp_1"/>
    <property type="match status" value="1"/>
</dbReference>
<dbReference type="EMBL" id="WUTW01000001">
    <property type="protein sequence ID" value="MXQ63372.1"/>
    <property type="molecule type" value="Genomic_DNA"/>
</dbReference>
<evidence type="ECO:0000256" key="5">
    <source>
        <dbReference type="ARBA" id="ARBA00023136"/>
    </source>
</evidence>
<keyword evidence="3 6" id="KW-0812">Transmembrane</keyword>
<feature type="domain" description="ABC transmembrane type-1" evidence="7">
    <location>
        <begin position="29"/>
        <end position="210"/>
    </location>
</feature>
<evidence type="ECO:0000256" key="3">
    <source>
        <dbReference type="ARBA" id="ARBA00022692"/>
    </source>
</evidence>
<comment type="subcellular location">
    <subcellularLocation>
        <location evidence="6">Cell membrane</location>
        <topology evidence="6">Multi-pass membrane protein</topology>
    </subcellularLocation>
    <subcellularLocation>
        <location evidence="1">Membrane</location>
        <topology evidence="1">Multi-pass membrane protein</topology>
    </subcellularLocation>
</comment>